<evidence type="ECO:0000313" key="2">
    <source>
        <dbReference type="Proteomes" id="UP000309819"/>
    </source>
</evidence>
<reference evidence="1 2" key="1">
    <citation type="submission" date="2019-05" db="EMBL/GenBank/DDBJ databases">
        <title>Pseudomonas sp. SC006 isolated from lettuce that can produce HBGAs.</title>
        <authorList>
            <person name="Wang D."/>
            <person name="Liao N."/>
            <person name="Liu D."/>
            <person name="Zhang Z."/>
            <person name="Zou S."/>
        </authorList>
    </citation>
    <scope>NUCLEOTIDE SEQUENCE [LARGE SCALE GENOMIC DNA]</scope>
    <source>
        <strain evidence="1 2">SC006</strain>
    </source>
</reference>
<dbReference type="OrthoDB" id="7006345at2"/>
<accession>A0A5R8YPK2</accession>
<dbReference type="Proteomes" id="UP000309819">
    <property type="component" value="Unassembled WGS sequence"/>
</dbReference>
<dbReference type="AlphaFoldDB" id="A0A5R8YPK2"/>
<dbReference type="EMBL" id="VAUO01000012">
    <property type="protein sequence ID" value="TLP55408.1"/>
    <property type="molecule type" value="Genomic_DNA"/>
</dbReference>
<comment type="caution">
    <text evidence="1">The sequence shown here is derived from an EMBL/GenBank/DDBJ whole genome shotgun (WGS) entry which is preliminary data.</text>
</comment>
<protein>
    <submittedName>
        <fullName evidence="1">Uncharacterized protein</fullName>
    </submittedName>
</protein>
<proteinExistence type="predicted"/>
<keyword evidence="2" id="KW-1185">Reference proteome</keyword>
<evidence type="ECO:0000313" key="1">
    <source>
        <dbReference type="EMBL" id="TLP55408.1"/>
    </source>
</evidence>
<sequence>MPLAAAAAAPAATVVQILSKSFFIRSPRAGIMPTLFQTPMIRPHNRELLCRRYASAHTHCATT</sequence>
<name>A0A5R8YPK2_9PSED</name>
<gene>
    <name evidence="1" type="ORF">FEM01_20085</name>
</gene>
<organism evidence="1 2">
    <name type="scientific">Pseudomonas mosselii</name>
    <dbReference type="NCBI Taxonomy" id="78327"/>
    <lineage>
        <taxon>Bacteria</taxon>
        <taxon>Pseudomonadati</taxon>
        <taxon>Pseudomonadota</taxon>
        <taxon>Gammaproteobacteria</taxon>
        <taxon>Pseudomonadales</taxon>
        <taxon>Pseudomonadaceae</taxon>
        <taxon>Pseudomonas</taxon>
    </lineage>
</organism>